<proteinExistence type="predicted"/>
<gene>
    <name evidence="1" type="ORF">LCGC14_2668240</name>
</gene>
<evidence type="ECO:0000313" key="1">
    <source>
        <dbReference type="EMBL" id="KKK95893.1"/>
    </source>
</evidence>
<reference evidence="1" key="1">
    <citation type="journal article" date="2015" name="Nature">
        <title>Complex archaea that bridge the gap between prokaryotes and eukaryotes.</title>
        <authorList>
            <person name="Spang A."/>
            <person name="Saw J.H."/>
            <person name="Jorgensen S.L."/>
            <person name="Zaremba-Niedzwiedzka K."/>
            <person name="Martijn J."/>
            <person name="Lind A.E."/>
            <person name="van Eijk R."/>
            <person name="Schleper C."/>
            <person name="Guy L."/>
            <person name="Ettema T.J."/>
        </authorList>
    </citation>
    <scope>NUCLEOTIDE SEQUENCE</scope>
</reference>
<sequence>MNTIIVYGNVDCLLYHPHINKPVIVQAVAVPNTKEGRVLFNLYKEEHEWKGMSINKDVMTIEAFNKLNEEQNNTIELLEE</sequence>
<dbReference type="EMBL" id="LAZR01046712">
    <property type="protein sequence ID" value="KKK95893.1"/>
    <property type="molecule type" value="Genomic_DNA"/>
</dbReference>
<organism evidence="1">
    <name type="scientific">marine sediment metagenome</name>
    <dbReference type="NCBI Taxonomy" id="412755"/>
    <lineage>
        <taxon>unclassified sequences</taxon>
        <taxon>metagenomes</taxon>
        <taxon>ecological metagenomes</taxon>
    </lineage>
</organism>
<comment type="caution">
    <text evidence="1">The sequence shown here is derived from an EMBL/GenBank/DDBJ whole genome shotgun (WGS) entry which is preliminary data.</text>
</comment>
<name>A0A0F8ZPZ8_9ZZZZ</name>
<accession>A0A0F8ZPZ8</accession>
<dbReference type="AlphaFoldDB" id="A0A0F8ZPZ8"/>
<protein>
    <submittedName>
        <fullName evidence="1">Uncharacterized protein</fullName>
    </submittedName>
</protein>